<accession>A0ABR8CKH4</accession>
<dbReference type="EMBL" id="JACJRF010000005">
    <property type="protein sequence ID" value="MBD2343494.1"/>
    <property type="molecule type" value="Genomic_DNA"/>
</dbReference>
<evidence type="ECO:0000313" key="3">
    <source>
        <dbReference type="Proteomes" id="UP000607281"/>
    </source>
</evidence>
<feature type="signal peptide" evidence="1">
    <location>
        <begin position="1"/>
        <end position="25"/>
    </location>
</feature>
<dbReference type="Proteomes" id="UP000607281">
    <property type="component" value="Unassembled WGS sequence"/>
</dbReference>
<gene>
    <name evidence="2" type="ORF">H6G18_04935</name>
</gene>
<protein>
    <recommendedName>
        <fullName evidence="4">Secreted protein</fullName>
    </recommendedName>
</protein>
<evidence type="ECO:0000313" key="2">
    <source>
        <dbReference type="EMBL" id="MBD2343494.1"/>
    </source>
</evidence>
<comment type="caution">
    <text evidence="2">The sequence shown here is derived from an EMBL/GenBank/DDBJ whole genome shotgun (WGS) entry which is preliminary data.</text>
</comment>
<keyword evidence="3" id="KW-1185">Reference proteome</keyword>
<feature type="chain" id="PRO_5047327402" description="Secreted protein" evidence="1">
    <location>
        <begin position="26"/>
        <end position="220"/>
    </location>
</feature>
<proteinExistence type="predicted"/>
<keyword evidence="1" id="KW-0732">Signal</keyword>
<evidence type="ECO:0008006" key="4">
    <source>
        <dbReference type="Google" id="ProtNLM"/>
    </source>
</evidence>
<name>A0ABR8CKH4_9NOST</name>
<sequence length="220" mass="23069">MKKQQFSLSLVLVLLVSLVSTPVRVNAGSAGITGGSDDSGSFSGDNFNPANFLSSPEIAPGVNAEVGSDRRLRISREVQNCLNATIANRQQENPSAIILTILQGGSNGAEAANQLQASLGNSGIAVSSAQTLVGALLGLAENQSASASDVPASTLVVDSETEQQQESLNVDINKLNAAINDYNQIVMESNSGVLQKLTKDENFQEIGKLLKQLRVDLNKC</sequence>
<organism evidence="2 3">
    <name type="scientific">Anabaena subtropica FACHB-260</name>
    <dbReference type="NCBI Taxonomy" id="2692884"/>
    <lineage>
        <taxon>Bacteria</taxon>
        <taxon>Bacillati</taxon>
        <taxon>Cyanobacteriota</taxon>
        <taxon>Cyanophyceae</taxon>
        <taxon>Nostocales</taxon>
        <taxon>Nostocaceae</taxon>
        <taxon>Anabaena</taxon>
    </lineage>
</organism>
<dbReference type="RefSeq" id="WP_190405963.1">
    <property type="nucleotide sequence ID" value="NZ_JACJRF010000005.1"/>
</dbReference>
<reference evidence="2 3" key="1">
    <citation type="journal article" date="2020" name="ISME J.">
        <title>Comparative genomics reveals insights into cyanobacterial evolution and habitat adaptation.</title>
        <authorList>
            <person name="Chen M.Y."/>
            <person name="Teng W.K."/>
            <person name="Zhao L."/>
            <person name="Hu C.X."/>
            <person name="Zhou Y.K."/>
            <person name="Han B.P."/>
            <person name="Song L.R."/>
            <person name="Shu W.S."/>
        </authorList>
    </citation>
    <scope>NUCLEOTIDE SEQUENCE [LARGE SCALE GENOMIC DNA]</scope>
    <source>
        <strain evidence="2 3">FACHB-260</strain>
    </source>
</reference>
<evidence type="ECO:0000256" key="1">
    <source>
        <dbReference type="SAM" id="SignalP"/>
    </source>
</evidence>